<dbReference type="GO" id="GO:0042302">
    <property type="term" value="F:structural constituent of cuticle"/>
    <property type="evidence" value="ECO:0007669"/>
    <property type="project" value="UniProtKB-KW"/>
</dbReference>
<dbReference type="OrthoDB" id="6629390at2759"/>
<evidence type="ECO:0000256" key="3">
    <source>
        <dbReference type="SAM" id="MobiDB-lite"/>
    </source>
</evidence>
<sequence>MAFKVIFVLAALVACAHARPGGPAAYSISAPSVDHASVGSSQEHTVKGHYGQSSQSEYSSAVQTAHSQSHVQRSSISNDAALAPHVGVAPAVLGHGLPLAAPALAPLAVKTLAAPALVHTAVAGHGVHYGY</sequence>
<protein>
    <recommendedName>
        <fullName evidence="6">Cuticle protein 21.3</fullName>
    </recommendedName>
</protein>
<keyword evidence="4" id="KW-0732">Signal</keyword>
<dbReference type="PANTHER" id="PTHR39068">
    <property type="entry name" value="LARVAL/PUPAL CUTICLE PROTEIN H1C-LIKE PROTEIN-RELATED"/>
    <property type="match status" value="1"/>
</dbReference>
<proteinExistence type="predicted"/>
<dbReference type="EMBL" id="GAKP01013843">
    <property type="protein sequence ID" value="JAC45109.1"/>
    <property type="molecule type" value="Transcribed_RNA"/>
</dbReference>
<keyword evidence="1" id="KW-0193">Cuticle</keyword>
<organism evidence="5">
    <name type="scientific">Bactrocera dorsalis</name>
    <name type="common">Oriental fruit fly</name>
    <name type="synonym">Dacus dorsalis</name>
    <dbReference type="NCBI Taxonomy" id="27457"/>
    <lineage>
        <taxon>Eukaryota</taxon>
        <taxon>Metazoa</taxon>
        <taxon>Ecdysozoa</taxon>
        <taxon>Arthropoda</taxon>
        <taxon>Hexapoda</taxon>
        <taxon>Insecta</taxon>
        <taxon>Pterygota</taxon>
        <taxon>Neoptera</taxon>
        <taxon>Endopterygota</taxon>
        <taxon>Diptera</taxon>
        <taxon>Brachycera</taxon>
        <taxon>Muscomorpha</taxon>
        <taxon>Tephritoidea</taxon>
        <taxon>Tephritidae</taxon>
        <taxon>Bactrocera</taxon>
        <taxon>Bactrocera</taxon>
    </lineage>
</organism>
<dbReference type="InterPro" id="IPR022727">
    <property type="entry name" value="Cuticle_C1"/>
</dbReference>
<feature type="signal peptide" evidence="4">
    <location>
        <begin position="1"/>
        <end position="18"/>
    </location>
</feature>
<reference evidence="5" key="1">
    <citation type="journal article" date="2014" name="BMC Genomics">
        <title>Characterizing the developmental transcriptome of the oriental fruit fly, Bactrocera dorsalis (Diptera: Tephritidae) through comparative genomic analysis with Drosophila melanogaster utilizing modENCODE datasets.</title>
        <authorList>
            <person name="Geib S.M."/>
            <person name="Calla B."/>
            <person name="Hall B."/>
            <person name="Hou S."/>
            <person name="Manoukis N.C."/>
        </authorList>
    </citation>
    <scope>NUCLEOTIDE SEQUENCE</scope>
    <source>
        <strain evidence="5">Punador</strain>
    </source>
</reference>
<name>A0A034VRL7_BACDO</name>
<accession>A0A034VRL7</accession>
<feature type="compositionally biased region" description="Polar residues" evidence="3">
    <location>
        <begin position="51"/>
        <end position="70"/>
    </location>
</feature>
<feature type="region of interest" description="Disordered" evidence="3">
    <location>
        <begin position="37"/>
        <end position="70"/>
    </location>
</feature>
<evidence type="ECO:0000256" key="1">
    <source>
        <dbReference type="ARBA" id="ARBA00022460"/>
    </source>
</evidence>
<feature type="chain" id="PRO_5001556879" description="Cuticle protein 21.3" evidence="4">
    <location>
        <begin position="19"/>
        <end position="131"/>
    </location>
</feature>
<evidence type="ECO:0000256" key="4">
    <source>
        <dbReference type="SAM" id="SignalP"/>
    </source>
</evidence>
<dbReference type="AlphaFoldDB" id="A0A034VRL7"/>
<evidence type="ECO:0008006" key="6">
    <source>
        <dbReference type="Google" id="ProtNLM"/>
    </source>
</evidence>
<evidence type="ECO:0000256" key="2">
    <source>
        <dbReference type="ARBA" id="ARBA00022737"/>
    </source>
</evidence>
<evidence type="ECO:0000313" key="5">
    <source>
        <dbReference type="EMBL" id="JAC45109.1"/>
    </source>
</evidence>
<dbReference type="PROSITE" id="PS51257">
    <property type="entry name" value="PROKAR_LIPOPROTEIN"/>
    <property type="match status" value="1"/>
</dbReference>
<keyword evidence="2" id="KW-0677">Repeat</keyword>
<dbReference type="PANTHER" id="PTHR39068:SF4">
    <property type="entry name" value="AGAP000382-PA"/>
    <property type="match status" value="1"/>
</dbReference>